<comment type="caution">
    <text evidence="2">The sequence shown here is derived from an EMBL/GenBank/DDBJ whole genome shotgun (WGS) entry which is preliminary data.</text>
</comment>
<evidence type="ECO:0000313" key="3">
    <source>
        <dbReference type="Proteomes" id="UP000317982"/>
    </source>
</evidence>
<dbReference type="AlphaFoldDB" id="A0A545AQ36"/>
<proteinExistence type="predicted"/>
<protein>
    <submittedName>
        <fullName evidence="2">Uncharacterized protein</fullName>
    </submittedName>
</protein>
<feature type="compositionally biased region" description="Basic residues" evidence="1">
    <location>
        <begin position="1"/>
        <end position="10"/>
    </location>
</feature>
<evidence type="ECO:0000256" key="1">
    <source>
        <dbReference type="SAM" id="MobiDB-lite"/>
    </source>
</evidence>
<reference evidence="2 3" key="1">
    <citation type="submission" date="2019-07" db="EMBL/GenBank/DDBJ databases">
        <title>Cryptosporangium phraense sp. nov., isolated from plant litter.</title>
        <authorList>
            <person name="Suriyachadkun C."/>
        </authorList>
    </citation>
    <scope>NUCLEOTIDE SEQUENCE [LARGE SCALE GENOMIC DNA]</scope>
    <source>
        <strain evidence="2 3">A-T 5661</strain>
    </source>
</reference>
<accession>A0A545AQ36</accession>
<evidence type="ECO:0000313" key="2">
    <source>
        <dbReference type="EMBL" id="TQS42855.1"/>
    </source>
</evidence>
<dbReference type="Proteomes" id="UP000317982">
    <property type="component" value="Unassembled WGS sequence"/>
</dbReference>
<dbReference type="InParanoid" id="A0A545AQ36"/>
<keyword evidence="3" id="KW-1185">Reference proteome</keyword>
<gene>
    <name evidence="2" type="ORF">FL583_22660</name>
</gene>
<feature type="region of interest" description="Disordered" evidence="1">
    <location>
        <begin position="1"/>
        <end position="29"/>
    </location>
</feature>
<sequence length="138" mass="15325">MGGGKKKGKGTRPGGTGETLQEKSGDAASGYPSLCLRHVRQGYGVEELSEGQRSEFLVKWAKRSRFTWAELQLHQKHGLGFEYLPAHQIKKVAPDALAQNKYMVVRHEGNLPAVGYKVGDTFYVLWIEACYGDVYNHG</sequence>
<name>A0A545AQ36_9ACTN</name>
<dbReference type="EMBL" id="VIRS01000016">
    <property type="protein sequence ID" value="TQS42855.1"/>
    <property type="molecule type" value="Genomic_DNA"/>
</dbReference>
<dbReference type="RefSeq" id="WP_142706742.1">
    <property type="nucleotide sequence ID" value="NZ_VIRS01000016.1"/>
</dbReference>
<dbReference type="OrthoDB" id="512716at2"/>
<organism evidence="2 3">
    <name type="scientific">Cryptosporangium phraense</name>
    <dbReference type="NCBI Taxonomy" id="2593070"/>
    <lineage>
        <taxon>Bacteria</taxon>
        <taxon>Bacillati</taxon>
        <taxon>Actinomycetota</taxon>
        <taxon>Actinomycetes</taxon>
        <taxon>Cryptosporangiales</taxon>
        <taxon>Cryptosporangiaceae</taxon>
        <taxon>Cryptosporangium</taxon>
    </lineage>
</organism>